<sequence length="61" mass="6648">MGQPVPDDLLRRAGVLLLEGGVPEEYRRWADAWLGHVRCHQGRWRPAGPAPPTAPGGPRLG</sequence>
<organism evidence="2 3">
    <name type="scientific">Murinocardiopsis flavida</name>
    <dbReference type="NCBI Taxonomy" id="645275"/>
    <lineage>
        <taxon>Bacteria</taxon>
        <taxon>Bacillati</taxon>
        <taxon>Actinomycetota</taxon>
        <taxon>Actinomycetes</taxon>
        <taxon>Streptosporangiales</taxon>
        <taxon>Nocardiopsidaceae</taxon>
        <taxon>Murinocardiopsis</taxon>
    </lineage>
</organism>
<evidence type="ECO:0000256" key="1">
    <source>
        <dbReference type="SAM" id="MobiDB-lite"/>
    </source>
</evidence>
<name>A0A2P8DNN4_9ACTN</name>
<dbReference type="EMBL" id="PYGA01000004">
    <property type="protein sequence ID" value="PSK98826.1"/>
    <property type="molecule type" value="Genomic_DNA"/>
</dbReference>
<dbReference type="Proteomes" id="UP000240542">
    <property type="component" value="Unassembled WGS sequence"/>
</dbReference>
<proteinExistence type="predicted"/>
<comment type="caution">
    <text evidence="2">The sequence shown here is derived from an EMBL/GenBank/DDBJ whole genome shotgun (WGS) entry which is preliminary data.</text>
</comment>
<dbReference type="AlphaFoldDB" id="A0A2P8DNN4"/>
<gene>
    <name evidence="2" type="ORF">CLV63_10450</name>
</gene>
<keyword evidence="3" id="KW-1185">Reference proteome</keyword>
<protein>
    <submittedName>
        <fullName evidence="2">Uncharacterized protein</fullName>
    </submittedName>
</protein>
<evidence type="ECO:0000313" key="3">
    <source>
        <dbReference type="Proteomes" id="UP000240542"/>
    </source>
</evidence>
<reference evidence="2 3" key="1">
    <citation type="submission" date="2018-03" db="EMBL/GenBank/DDBJ databases">
        <title>Genomic Encyclopedia of Archaeal and Bacterial Type Strains, Phase II (KMG-II): from individual species to whole genera.</title>
        <authorList>
            <person name="Goeker M."/>
        </authorList>
    </citation>
    <scope>NUCLEOTIDE SEQUENCE [LARGE SCALE GENOMIC DNA]</scope>
    <source>
        <strain evidence="2 3">DSM 45312</strain>
    </source>
</reference>
<accession>A0A2P8DNN4</accession>
<feature type="region of interest" description="Disordered" evidence="1">
    <location>
        <begin position="42"/>
        <end position="61"/>
    </location>
</feature>
<evidence type="ECO:0000313" key="2">
    <source>
        <dbReference type="EMBL" id="PSK98826.1"/>
    </source>
</evidence>